<organism evidence="8 9">
    <name type="scientific">Pseudohongiella nitratireducens</name>
    <dbReference type="NCBI Taxonomy" id="1768907"/>
    <lineage>
        <taxon>Bacteria</taxon>
        <taxon>Pseudomonadati</taxon>
        <taxon>Pseudomonadota</taxon>
        <taxon>Gammaproteobacteria</taxon>
        <taxon>Pseudomonadales</taxon>
        <taxon>Pseudohongiellaceae</taxon>
        <taxon>Pseudohongiella</taxon>
    </lineage>
</organism>
<comment type="subcellular location">
    <subcellularLocation>
        <location evidence="1">Cell membrane</location>
        <topology evidence="1">Multi-pass membrane protein</topology>
    </subcellularLocation>
</comment>
<evidence type="ECO:0000256" key="5">
    <source>
        <dbReference type="ARBA" id="ARBA00023136"/>
    </source>
</evidence>
<reference evidence="8" key="2">
    <citation type="submission" date="2020-09" db="EMBL/GenBank/DDBJ databases">
        <authorList>
            <person name="Sun Q."/>
            <person name="Zhou Y."/>
        </authorList>
    </citation>
    <scope>NUCLEOTIDE SEQUENCE</scope>
    <source>
        <strain evidence="8">CGMCC 1.15425</strain>
    </source>
</reference>
<feature type="transmembrane region" description="Helical" evidence="6">
    <location>
        <begin position="411"/>
        <end position="433"/>
    </location>
</feature>
<feature type="transmembrane region" description="Helical" evidence="6">
    <location>
        <begin position="221"/>
        <end position="237"/>
    </location>
</feature>
<protein>
    <recommendedName>
        <fullName evidence="7">SSD domain-containing protein</fullName>
    </recommendedName>
</protein>
<feature type="transmembrane region" description="Helical" evidence="6">
    <location>
        <begin position="616"/>
        <end position="634"/>
    </location>
</feature>
<dbReference type="PROSITE" id="PS50156">
    <property type="entry name" value="SSD"/>
    <property type="match status" value="2"/>
</dbReference>
<feature type="domain" description="SSD" evidence="7">
    <location>
        <begin position="248"/>
        <end position="372"/>
    </location>
</feature>
<dbReference type="PANTHER" id="PTHR33406">
    <property type="entry name" value="MEMBRANE PROTEIN MJ1562-RELATED"/>
    <property type="match status" value="1"/>
</dbReference>
<gene>
    <name evidence="8" type="ORF">GCM10011403_28720</name>
</gene>
<dbReference type="AlphaFoldDB" id="A0A916VJY0"/>
<feature type="transmembrane region" description="Helical" evidence="6">
    <location>
        <begin position="274"/>
        <end position="295"/>
    </location>
</feature>
<keyword evidence="4 6" id="KW-1133">Transmembrane helix</keyword>
<evidence type="ECO:0000313" key="8">
    <source>
        <dbReference type="EMBL" id="GFZ83354.1"/>
    </source>
</evidence>
<evidence type="ECO:0000256" key="1">
    <source>
        <dbReference type="ARBA" id="ARBA00004651"/>
    </source>
</evidence>
<sequence>MQSNKVFSRLIRWRWPTLILSLLLFGAMVANAPKLTRDTSSDAFIDSQDPALLNRERVEDIFGLSDPIVVAVVNEGEDGIYNTGSLNLVAWLTDQMMRIENIDPDQVTSLGTESSITGTASGMDVDDFFETLPINESDVERIRNGVDNFPLYQGALVARNGKATVVVGELIDPDLATETYQQIMSLLEEAPVSAGDVLHVTGEGAVAAYLSTYVDNDASRLNPLAAVVITIILLLAFRTLRGTLLPNLIVLMTAGGTIGTMAALGVSFYVITNGLIVCMIGIAVADSVHIFSQYYEEIRKDPMADGRTVTERAMSAMWKPVTLTTLTTMAGFIALAFTTTMPPIYYFGVFGAWSVALAWLFSMTTLPALLSMLKPKQSPSFRAAPAQEATPDNLSARLMDRFGSLVVNQPLAVLIIGIIIAVCASAGAMFVVANEERIDSFREVEPIHIADRTINRLMDGTYYLDVMIETDQAEGLFEPAVLRQIDQTQRYLETLPNVGGSTSIVDYIKRMHQAINEDDPAYYSIPDNKALIAQLFLLYSASGDPADFEEEIDGERRLALIRANVSVNRYQDNAVLVERVTEHLADAYPVAGASATITGDLNVDFHWINGIVRSNLLSIVLCLAAVFIMASLLFRSVVAGMFATIPVSMAVLFVYAVMGVSGIWLGVSTSMFASIAIGLGVDFSIHTLHSMQEKVSAVKGSWNERLVTLYASTGRAQLFNFLAIALGFSVLMTSTVPPLVRFGALVGVAVASAFLAAMTLLPAMALVFKPEFLQQPRVEEK</sequence>
<evidence type="ECO:0000256" key="3">
    <source>
        <dbReference type="ARBA" id="ARBA00022692"/>
    </source>
</evidence>
<feature type="transmembrane region" description="Helical" evidence="6">
    <location>
        <begin position="244"/>
        <end position="268"/>
    </location>
</feature>
<dbReference type="EMBL" id="BMIY01000014">
    <property type="protein sequence ID" value="GFZ83354.1"/>
    <property type="molecule type" value="Genomic_DNA"/>
</dbReference>
<dbReference type="GO" id="GO:0022857">
    <property type="term" value="F:transmembrane transporter activity"/>
    <property type="evidence" value="ECO:0007669"/>
    <property type="project" value="InterPro"/>
</dbReference>
<dbReference type="PRINTS" id="PR00702">
    <property type="entry name" value="ACRIFLAVINRP"/>
</dbReference>
<dbReference type="Pfam" id="PF03176">
    <property type="entry name" value="MMPL"/>
    <property type="match status" value="2"/>
</dbReference>
<feature type="transmembrane region" description="Helical" evidence="6">
    <location>
        <begin position="742"/>
        <end position="768"/>
    </location>
</feature>
<evidence type="ECO:0000259" key="7">
    <source>
        <dbReference type="PROSITE" id="PS50156"/>
    </source>
</evidence>
<keyword evidence="9" id="KW-1185">Reference proteome</keyword>
<dbReference type="RefSeq" id="WP_082866728.1">
    <property type="nucleotide sequence ID" value="NZ_BMIY01000014.1"/>
</dbReference>
<dbReference type="GO" id="GO:0005886">
    <property type="term" value="C:plasma membrane"/>
    <property type="evidence" value="ECO:0007669"/>
    <property type="project" value="UniProtKB-SubCell"/>
</dbReference>
<dbReference type="SUPFAM" id="SSF82866">
    <property type="entry name" value="Multidrug efflux transporter AcrB transmembrane domain"/>
    <property type="match status" value="2"/>
</dbReference>
<keyword evidence="3 6" id="KW-0812">Transmembrane</keyword>
<comment type="caution">
    <text evidence="8">The sequence shown here is derived from an EMBL/GenBank/DDBJ whole genome shotgun (WGS) entry which is preliminary data.</text>
</comment>
<name>A0A916VJY0_9GAMM</name>
<evidence type="ECO:0000256" key="2">
    <source>
        <dbReference type="ARBA" id="ARBA00022475"/>
    </source>
</evidence>
<proteinExistence type="predicted"/>
<dbReference type="InterPro" id="IPR000731">
    <property type="entry name" value="SSD"/>
</dbReference>
<dbReference type="InterPro" id="IPR001036">
    <property type="entry name" value="Acrflvin-R"/>
</dbReference>
<dbReference type="InterPro" id="IPR050545">
    <property type="entry name" value="Mycobact_MmpL"/>
</dbReference>
<feature type="transmembrane region" description="Helical" evidence="6">
    <location>
        <begin position="641"/>
        <end position="658"/>
    </location>
</feature>
<feature type="transmembrane region" description="Helical" evidence="6">
    <location>
        <begin position="344"/>
        <end position="370"/>
    </location>
</feature>
<evidence type="ECO:0000313" key="9">
    <source>
        <dbReference type="Proteomes" id="UP000627715"/>
    </source>
</evidence>
<feature type="transmembrane region" description="Helical" evidence="6">
    <location>
        <begin position="316"/>
        <end position="338"/>
    </location>
</feature>
<accession>A0A916VJY0</accession>
<reference evidence="8" key="1">
    <citation type="journal article" date="2014" name="Int. J. Syst. Evol. Microbiol.">
        <title>Complete genome sequence of Corynebacterium casei LMG S-19264T (=DSM 44701T), isolated from a smear-ripened cheese.</title>
        <authorList>
            <consortium name="US DOE Joint Genome Institute (JGI-PGF)"/>
            <person name="Walter F."/>
            <person name="Albersmeier A."/>
            <person name="Kalinowski J."/>
            <person name="Ruckert C."/>
        </authorList>
    </citation>
    <scope>NUCLEOTIDE SEQUENCE</scope>
    <source>
        <strain evidence="8">CGMCC 1.15425</strain>
    </source>
</reference>
<dbReference type="InterPro" id="IPR004869">
    <property type="entry name" value="MMPL_dom"/>
</dbReference>
<feature type="domain" description="SSD" evidence="7">
    <location>
        <begin position="638"/>
        <end position="767"/>
    </location>
</feature>
<dbReference type="Proteomes" id="UP000627715">
    <property type="component" value="Unassembled WGS sequence"/>
</dbReference>
<keyword evidence="5 6" id="KW-0472">Membrane</keyword>
<feature type="transmembrane region" description="Helical" evidence="6">
    <location>
        <begin position="718"/>
        <end position="736"/>
    </location>
</feature>
<keyword evidence="2" id="KW-1003">Cell membrane</keyword>
<evidence type="ECO:0000256" key="4">
    <source>
        <dbReference type="ARBA" id="ARBA00022989"/>
    </source>
</evidence>
<evidence type="ECO:0000256" key="6">
    <source>
        <dbReference type="SAM" id="Phobius"/>
    </source>
</evidence>
<dbReference type="PANTHER" id="PTHR33406:SF13">
    <property type="entry name" value="MEMBRANE PROTEIN YDFJ"/>
    <property type="match status" value="1"/>
</dbReference>
<dbReference type="OrthoDB" id="9803781at2"/>
<dbReference type="Gene3D" id="1.20.1640.10">
    <property type="entry name" value="Multidrug efflux transporter AcrB transmembrane domain"/>
    <property type="match status" value="2"/>
</dbReference>